<evidence type="ECO:0000313" key="2">
    <source>
        <dbReference type="Proteomes" id="UP000518266"/>
    </source>
</evidence>
<comment type="caution">
    <text evidence="1">The sequence shown here is derived from an EMBL/GenBank/DDBJ whole genome shotgun (WGS) entry which is preliminary data.</text>
</comment>
<dbReference type="OrthoDB" id="10623692at2759"/>
<protein>
    <submittedName>
        <fullName evidence="1">Uncharacterized protein</fullName>
    </submittedName>
</protein>
<dbReference type="EMBL" id="JAAKFY010000018">
    <property type="protein sequence ID" value="KAF3842918.1"/>
    <property type="molecule type" value="Genomic_DNA"/>
</dbReference>
<evidence type="ECO:0000313" key="1">
    <source>
        <dbReference type="EMBL" id="KAF3842918.1"/>
    </source>
</evidence>
<sequence length="211" mass="23168">MQIGVLGGAAELCLMTVQLRILVIVHVLSGLPGLVSFEADAQACRAGVIKRHLKHELLLTALRNKASHMGQLVLLGARGRVMEVERERHRLGRGNGGNRNAISRLQASIFDSGSTCQNVFDQNRTRTVDGRISGYYGLEHRFGFDGGRRWFGLGHPRAAVWTGIVSNQLTNKTLLIALSVGGGNYFQADNLGAHRLAEHFLSSEREKETEK</sequence>
<proteinExistence type="predicted"/>
<name>A0A7J5Y3K3_DISMA</name>
<reference evidence="1 2" key="1">
    <citation type="submission" date="2020-03" db="EMBL/GenBank/DDBJ databases">
        <title>Dissostichus mawsoni Genome sequencing and assembly.</title>
        <authorList>
            <person name="Park H."/>
        </authorList>
    </citation>
    <scope>NUCLEOTIDE SEQUENCE [LARGE SCALE GENOMIC DNA]</scope>
    <source>
        <strain evidence="1">DM0001</strain>
        <tissue evidence="1">Muscle</tissue>
    </source>
</reference>
<organism evidence="1 2">
    <name type="scientific">Dissostichus mawsoni</name>
    <name type="common">Antarctic cod</name>
    <dbReference type="NCBI Taxonomy" id="36200"/>
    <lineage>
        <taxon>Eukaryota</taxon>
        <taxon>Metazoa</taxon>
        <taxon>Chordata</taxon>
        <taxon>Craniata</taxon>
        <taxon>Vertebrata</taxon>
        <taxon>Euteleostomi</taxon>
        <taxon>Actinopterygii</taxon>
        <taxon>Neopterygii</taxon>
        <taxon>Teleostei</taxon>
        <taxon>Neoteleostei</taxon>
        <taxon>Acanthomorphata</taxon>
        <taxon>Eupercaria</taxon>
        <taxon>Perciformes</taxon>
        <taxon>Notothenioidei</taxon>
        <taxon>Nototheniidae</taxon>
        <taxon>Dissostichus</taxon>
    </lineage>
</organism>
<keyword evidence="2" id="KW-1185">Reference proteome</keyword>
<accession>A0A7J5Y3K3</accession>
<dbReference type="AlphaFoldDB" id="A0A7J5Y3K3"/>
<dbReference type="Proteomes" id="UP000518266">
    <property type="component" value="Unassembled WGS sequence"/>
</dbReference>
<gene>
    <name evidence="1" type="ORF">F7725_001767</name>
</gene>